<name>A0A223EBQ8_9BACI</name>
<dbReference type="Proteomes" id="UP000214618">
    <property type="component" value="Chromosome"/>
</dbReference>
<accession>A0A223EBQ8</accession>
<dbReference type="OrthoDB" id="2936945at2"/>
<protein>
    <recommendedName>
        <fullName evidence="2">Small, acid-soluble spore protein N</fullName>
    </recommendedName>
</protein>
<dbReference type="EMBL" id="CP017704">
    <property type="protein sequence ID" value="ASS92631.1"/>
    <property type="molecule type" value="Genomic_DNA"/>
</dbReference>
<sequence length="87" mass="10284">MQDKQDKRRTFQEAQQSYQQVFDVYSSIEKNAPNYGTELKHVKQEVNEAYQQIQSALITASEHQKEQLKKFEQDIQAIVNEVNSEDY</sequence>
<evidence type="ECO:0008006" key="2">
    <source>
        <dbReference type="Google" id="ProtNLM"/>
    </source>
</evidence>
<organism evidence="1">
    <name type="scientific">Peribacillus simplex NBRC 15720 = DSM 1321</name>
    <dbReference type="NCBI Taxonomy" id="1349754"/>
    <lineage>
        <taxon>Bacteria</taxon>
        <taxon>Bacillati</taxon>
        <taxon>Bacillota</taxon>
        <taxon>Bacilli</taxon>
        <taxon>Bacillales</taxon>
        <taxon>Bacillaceae</taxon>
        <taxon>Peribacillus</taxon>
    </lineage>
</organism>
<gene>
    <name evidence="1" type="ORF">BS1321_00745</name>
</gene>
<reference evidence="1" key="1">
    <citation type="submission" date="2016-10" db="EMBL/GenBank/DDBJ databases">
        <title>The whole genome sequencing and assembly of Bacillus simplex DSM 1321 strain.</title>
        <authorList>
            <person name="Park M.-K."/>
            <person name="Lee Y.-J."/>
            <person name="Yi H."/>
            <person name="Bahn Y.-S."/>
            <person name="Kim J.F."/>
            <person name="Lee D.-W."/>
        </authorList>
    </citation>
    <scope>NUCLEOTIDE SEQUENCE [LARGE SCALE GENOMIC DNA]</scope>
    <source>
        <strain evidence="1">DSM 1321</strain>
    </source>
</reference>
<dbReference type="RefSeq" id="WP_063233545.1">
    <property type="nucleotide sequence ID" value="NZ_BCVO01000009.1"/>
</dbReference>
<dbReference type="GeneID" id="56471250"/>
<proteinExistence type="predicted"/>
<dbReference type="AlphaFoldDB" id="A0A223EBQ8"/>
<evidence type="ECO:0000313" key="1">
    <source>
        <dbReference type="EMBL" id="ASS92631.1"/>
    </source>
</evidence>